<name>A0A2M6R7U8_9BACT</name>
<dbReference type="EMBL" id="PEZX01000042">
    <property type="protein sequence ID" value="PIS06678.1"/>
    <property type="molecule type" value="Genomic_DNA"/>
</dbReference>
<dbReference type="Gene3D" id="6.20.120.50">
    <property type="match status" value="1"/>
</dbReference>
<organism evidence="1 2">
    <name type="scientific">Candidatus Berkelbacteria bacterium CG10_big_fil_rev_8_21_14_0_10_43_14</name>
    <dbReference type="NCBI Taxonomy" id="1974515"/>
    <lineage>
        <taxon>Bacteria</taxon>
        <taxon>Candidatus Berkelbacteria</taxon>
    </lineage>
</organism>
<protein>
    <submittedName>
        <fullName evidence="1">DUF3006 domain-containing protein</fullName>
    </submittedName>
</protein>
<evidence type="ECO:0000313" key="1">
    <source>
        <dbReference type="EMBL" id="PIS06678.1"/>
    </source>
</evidence>
<reference evidence="2" key="1">
    <citation type="submission" date="2017-09" db="EMBL/GenBank/DDBJ databases">
        <title>Depth-based differentiation of microbial function through sediment-hosted aquifers and enrichment of novel symbionts in the deep terrestrial subsurface.</title>
        <authorList>
            <person name="Probst A.J."/>
            <person name="Ladd B."/>
            <person name="Jarett J.K."/>
            <person name="Geller-Mcgrath D.E."/>
            <person name="Sieber C.M.K."/>
            <person name="Emerson J.B."/>
            <person name="Anantharaman K."/>
            <person name="Thomas B.C."/>
            <person name="Malmstrom R."/>
            <person name="Stieglmeier M."/>
            <person name="Klingl A."/>
            <person name="Woyke T."/>
            <person name="Ryan C.M."/>
            <person name="Banfield J.F."/>
        </authorList>
    </citation>
    <scope>NUCLEOTIDE SEQUENCE [LARGE SCALE GENOMIC DNA]</scope>
</reference>
<evidence type="ECO:0000313" key="2">
    <source>
        <dbReference type="Proteomes" id="UP000231162"/>
    </source>
</evidence>
<proteinExistence type="predicted"/>
<dbReference type="AlphaFoldDB" id="A0A2M6R7U8"/>
<dbReference type="InterPro" id="IPR021377">
    <property type="entry name" value="DUF3006"/>
</dbReference>
<dbReference type="Proteomes" id="UP000231162">
    <property type="component" value="Unassembled WGS sequence"/>
</dbReference>
<gene>
    <name evidence="1" type="ORF">COT79_03380</name>
</gene>
<sequence>MSKSNDQLIATIDRFENGFGVLDFGHGQMLTIAKRFLPKDSKEGDALNVDLLTDTQVTKRREHLAKAMLEEILGGE</sequence>
<comment type="caution">
    <text evidence="1">The sequence shown here is derived from an EMBL/GenBank/DDBJ whole genome shotgun (WGS) entry which is preliminary data.</text>
</comment>
<accession>A0A2M6R7U8</accession>
<dbReference type="Pfam" id="PF11213">
    <property type="entry name" value="DUF3006"/>
    <property type="match status" value="1"/>
</dbReference>